<evidence type="ECO:0000313" key="2">
    <source>
        <dbReference type="Proteomes" id="UP000240653"/>
    </source>
</evidence>
<proteinExistence type="predicted"/>
<dbReference type="AlphaFoldDB" id="A0A2P7RTX6"/>
<reference evidence="1 2" key="1">
    <citation type="submission" date="2018-03" db="EMBL/GenBank/DDBJ databases">
        <title>The draft genome of Mesorhizobium soli JCM 19897.</title>
        <authorList>
            <person name="Li L."/>
            <person name="Liu L."/>
            <person name="Liang L."/>
            <person name="Wang T."/>
            <person name="Zhang X."/>
        </authorList>
    </citation>
    <scope>NUCLEOTIDE SEQUENCE [LARGE SCALE GENOMIC DNA]</scope>
    <source>
        <strain evidence="1 2">JCM 19897</strain>
    </source>
</reference>
<accession>A0A2P7RTX6</accession>
<evidence type="ECO:0000313" key="1">
    <source>
        <dbReference type="EMBL" id="PSJ53656.1"/>
    </source>
</evidence>
<dbReference type="Proteomes" id="UP000240653">
    <property type="component" value="Unassembled WGS sequence"/>
</dbReference>
<dbReference type="EMBL" id="PXYL01000029">
    <property type="protein sequence ID" value="PSJ53656.1"/>
    <property type="molecule type" value="Genomic_DNA"/>
</dbReference>
<protein>
    <submittedName>
        <fullName evidence="1">Uncharacterized protein</fullName>
    </submittedName>
</protein>
<name>A0A2P7RTX6_9HYPH</name>
<keyword evidence="2" id="KW-1185">Reference proteome</keyword>
<organism evidence="1 2">
    <name type="scientific">Pseudaminobacter soli</name>
    <name type="common">ex Li et al. 2025</name>
    <dbReference type="NCBI Taxonomy" id="1295366"/>
    <lineage>
        <taxon>Bacteria</taxon>
        <taxon>Pseudomonadati</taxon>
        <taxon>Pseudomonadota</taxon>
        <taxon>Alphaproteobacteria</taxon>
        <taxon>Hyphomicrobiales</taxon>
        <taxon>Phyllobacteriaceae</taxon>
        <taxon>Pseudaminobacter</taxon>
    </lineage>
</organism>
<gene>
    <name evidence="1" type="ORF">C7I85_27935</name>
</gene>
<sequence>MTEEISSIVPRLRAIARQEEPGDTAEVLDLIAELLPHIRDEALLVELTKLLNFFVRLFSYRDYGVRDAFFEHRIRDVLEQVDLIEATFRLN</sequence>
<dbReference type="RefSeq" id="WP_146148989.1">
    <property type="nucleotide sequence ID" value="NZ_PXYL01000029.1"/>
</dbReference>
<comment type="caution">
    <text evidence="1">The sequence shown here is derived from an EMBL/GenBank/DDBJ whole genome shotgun (WGS) entry which is preliminary data.</text>
</comment>